<name>A0ABX9FYT5_9BURK</name>
<dbReference type="InterPro" id="IPR041219">
    <property type="entry name" value="Phage_lysozyme2"/>
</dbReference>
<dbReference type="RefSeq" id="WP_088591552.1">
    <property type="nucleotide sequence ID" value="NZ_CADIJU010000034.1"/>
</dbReference>
<comment type="caution">
    <text evidence="2">The sequence shown here is derived from an EMBL/GenBank/DDBJ whole genome shotgun (WGS) entry which is preliminary data.</text>
</comment>
<feature type="domain" description="Phage tail lysozyme" evidence="1">
    <location>
        <begin position="347"/>
        <end position="474"/>
    </location>
</feature>
<gene>
    <name evidence="2" type="ORF">DFP87_12716</name>
</gene>
<accession>A0ABX9FYT5</accession>
<dbReference type="Proteomes" id="UP000252124">
    <property type="component" value="Unassembled WGS sequence"/>
</dbReference>
<dbReference type="EMBL" id="QNRM01000027">
    <property type="protein sequence ID" value="RBP10452.1"/>
    <property type="molecule type" value="Genomic_DNA"/>
</dbReference>
<evidence type="ECO:0000313" key="3">
    <source>
        <dbReference type="Proteomes" id="UP000252124"/>
    </source>
</evidence>
<organism evidence="2 3">
    <name type="scientific">Achromobacter marplatensis</name>
    <dbReference type="NCBI Taxonomy" id="470868"/>
    <lineage>
        <taxon>Bacteria</taxon>
        <taxon>Pseudomonadati</taxon>
        <taxon>Pseudomonadota</taxon>
        <taxon>Betaproteobacteria</taxon>
        <taxon>Burkholderiales</taxon>
        <taxon>Alcaligenaceae</taxon>
        <taxon>Achromobacter</taxon>
    </lineage>
</organism>
<proteinExistence type="predicted"/>
<protein>
    <recommendedName>
        <fullName evidence="1">Phage tail lysozyme domain-containing protein</fullName>
    </recommendedName>
</protein>
<reference evidence="2 3" key="1">
    <citation type="submission" date="2018-06" db="EMBL/GenBank/DDBJ databases">
        <title>Genomic Encyclopedia of Type Strains, Phase III (KMG-III): the genomes of soil and plant-associated and newly described type strains.</title>
        <authorList>
            <person name="Whitman W."/>
        </authorList>
    </citation>
    <scope>NUCLEOTIDE SEQUENCE [LARGE SCALE GENOMIC DNA]</scope>
    <source>
        <strain evidence="2 3">CECT 7342</strain>
    </source>
</reference>
<evidence type="ECO:0000259" key="1">
    <source>
        <dbReference type="Pfam" id="PF18013"/>
    </source>
</evidence>
<sequence length="558" mass="59481">MATVIDALVVTLGMNAKGFKQGAAEVDDSLTHTREESARTAREMETRGKQAAMFFSKVRNEALALLAVFTAGMGIKSFVSDTVQSTAALSRMSDNLNMSAKDLAEWQLAAKNAGGSAAGITEQLKDSADQIARYRRGMAVESIGGFFRWGGKEDDLKDSVTYLEARAKIVANLYKTNKADAALAASQMGLDAQQFNFYKDGPEGMARRRREQSGPAAAQAAAAERAEQLRQKYDTAMNKLASVGVDVLVALMPALDYIVEKLTDFGNWVIANKSQVNAAIMAVADGIKAIFEAVSEVFTKLVPKEVRDKISAASDPVKAAMDAAKDAITPSWMSKKAKADLTPDASEAIAKFEKMGWSRAQAVGIVNNLQAESGGKLDHRAVGDNGTAFGVAQWRNERVDMFKQVMGVALAESTRDQQYAFVDWELRNTHKGAGDKLKAAKTVEDASRVVTTDFEIPAQKEKKAEERAAVATELARLAQAEALKAGALASVGAAQAAQPLAQSVNNATSTTTTNSSETHFHGDIHVATAATDGAGIARDLAGMGKNQNLVQQGNTGLF</sequence>
<dbReference type="Pfam" id="PF18013">
    <property type="entry name" value="Phage_lysozyme2"/>
    <property type="match status" value="1"/>
</dbReference>
<dbReference type="GeneID" id="99734422"/>
<keyword evidence="3" id="KW-1185">Reference proteome</keyword>
<dbReference type="Gene3D" id="1.10.530.10">
    <property type="match status" value="1"/>
</dbReference>
<evidence type="ECO:0000313" key="2">
    <source>
        <dbReference type="EMBL" id="RBP10452.1"/>
    </source>
</evidence>